<accession>A0A369AY34</accession>
<evidence type="ECO:0000313" key="3">
    <source>
        <dbReference type="Proteomes" id="UP000253034"/>
    </source>
</evidence>
<sequence length="152" mass="16867">MAEGIFKSIIKDNAKLSVEYTCNSAGTAAFSGDGASGNAIRALMEQWDVDISLHRSKQVTDRDIEEASIVLTMTRAHKEGIISMFPKARGKVFTLKEYASGATDYYASGTSNYDLDIVDPYGMPLHVYKQCAREIRNSLEGVVRRLEKELHI</sequence>
<gene>
    <name evidence="2" type="ORF">DFR58_11555</name>
</gene>
<dbReference type="PANTHER" id="PTHR11717:SF31">
    <property type="entry name" value="LOW MOLECULAR WEIGHT PROTEIN-TYROSINE-PHOSPHATASE ETP-RELATED"/>
    <property type="match status" value="1"/>
</dbReference>
<dbReference type="AlphaFoldDB" id="A0A369AY34"/>
<keyword evidence="3" id="KW-1185">Reference proteome</keyword>
<dbReference type="CDD" id="cd16344">
    <property type="entry name" value="LMWPAP"/>
    <property type="match status" value="1"/>
</dbReference>
<dbReference type="SMART" id="SM00226">
    <property type="entry name" value="LMWPc"/>
    <property type="match status" value="1"/>
</dbReference>
<dbReference type="GO" id="GO:0004725">
    <property type="term" value="F:protein tyrosine phosphatase activity"/>
    <property type="evidence" value="ECO:0007669"/>
    <property type="project" value="TreeGrafter"/>
</dbReference>
<dbReference type="SUPFAM" id="SSF52788">
    <property type="entry name" value="Phosphotyrosine protein phosphatases I"/>
    <property type="match status" value="1"/>
</dbReference>
<evidence type="ECO:0000313" key="2">
    <source>
        <dbReference type="EMBL" id="RCX14332.1"/>
    </source>
</evidence>
<reference evidence="2 3" key="1">
    <citation type="submission" date="2018-07" db="EMBL/GenBank/DDBJ databases">
        <title>Genomic Encyclopedia of Type Strains, Phase IV (KMG-IV): sequencing the most valuable type-strain genomes for metagenomic binning, comparative biology and taxonomic classification.</title>
        <authorList>
            <person name="Goeker M."/>
        </authorList>
    </citation>
    <scope>NUCLEOTIDE SEQUENCE [LARGE SCALE GENOMIC DNA]</scope>
    <source>
        <strain evidence="2 3">DSM 27016</strain>
    </source>
</reference>
<name>A0A369AY34_9FIRM</name>
<feature type="domain" description="Phosphotyrosine protein phosphatase I" evidence="1">
    <location>
        <begin position="1"/>
        <end position="145"/>
    </location>
</feature>
<dbReference type="Proteomes" id="UP000253034">
    <property type="component" value="Unassembled WGS sequence"/>
</dbReference>
<dbReference type="InterPro" id="IPR036196">
    <property type="entry name" value="Ptyr_pPase_sf"/>
</dbReference>
<evidence type="ECO:0000259" key="1">
    <source>
        <dbReference type="SMART" id="SM00226"/>
    </source>
</evidence>
<dbReference type="Gene3D" id="3.40.50.2300">
    <property type="match status" value="1"/>
</dbReference>
<proteinExistence type="predicted"/>
<dbReference type="EMBL" id="QPJT01000015">
    <property type="protein sequence ID" value="RCX14332.1"/>
    <property type="molecule type" value="Genomic_DNA"/>
</dbReference>
<dbReference type="PANTHER" id="PTHR11717">
    <property type="entry name" value="LOW MOLECULAR WEIGHT PROTEIN TYROSINE PHOSPHATASE"/>
    <property type="match status" value="1"/>
</dbReference>
<dbReference type="InterPro" id="IPR023485">
    <property type="entry name" value="Ptyr_pPase"/>
</dbReference>
<protein>
    <submittedName>
        <fullName evidence="2">Protein-tyrosine phosphatase</fullName>
    </submittedName>
</protein>
<organism evidence="2 3">
    <name type="scientific">Anaerobacterium chartisolvens</name>
    <dbReference type="NCBI Taxonomy" id="1297424"/>
    <lineage>
        <taxon>Bacteria</taxon>
        <taxon>Bacillati</taxon>
        <taxon>Bacillota</taxon>
        <taxon>Clostridia</taxon>
        <taxon>Eubacteriales</taxon>
        <taxon>Oscillospiraceae</taxon>
        <taxon>Anaerobacterium</taxon>
    </lineage>
</organism>
<dbReference type="Pfam" id="PF01451">
    <property type="entry name" value="LMWPc"/>
    <property type="match status" value="1"/>
</dbReference>
<comment type="caution">
    <text evidence="2">The sequence shown here is derived from an EMBL/GenBank/DDBJ whole genome shotgun (WGS) entry which is preliminary data.</text>
</comment>
<dbReference type="InterPro" id="IPR050438">
    <property type="entry name" value="LMW_PTPase"/>
</dbReference>